<feature type="domain" description="Elongation factor G-binding protein N-terminal" evidence="1">
    <location>
        <begin position="5"/>
        <end position="87"/>
    </location>
</feature>
<feature type="domain" description="Elongation factor G-binding protein C-terminal treble-clef zinc-finger" evidence="2">
    <location>
        <begin position="101"/>
        <end position="203"/>
    </location>
</feature>
<dbReference type="EMBL" id="JAWCUD010000002">
    <property type="protein sequence ID" value="MDU0201186.1"/>
    <property type="molecule type" value="Genomic_DNA"/>
</dbReference>
<keyword evidence="4" id="KW-1185">Reference proteome</keyword>
<dbReference type="InterPro" id="IPR032330">
    <property type="entry name" value="EF-G-binding_C"/>
</dbReference>
<accession>A0ABU3RAA4</accession>
<dbReference type="Proteomes" id="UP001260980">
    <property type="component" value="Unassembled WGS sequence"/>
</dbReference>
<dbReference type="Gene3D" id="1.20.1280.250">
    <property type="match status" value="1"/>
</dbReference>
<comment type="caution">
    <text evidence="3">The sequence shown here is derived from an EMBL/GenBank/DDBJ whole genome shotgun (WGS) entry which is preliminary data.</text>
</comment>
<protein>
    <submittedName>
        <fullName evidence="3">FusB/FusC family EF-G-binding protein</fullName>
    </submittedName>
</protein>
<gene>
    <name evidence="3" type="ORF">RQP52_08805</name>
</gene>
<reference evidence="3 4" key="1">
    <citation type="submission" date="2023-10" db="EMBL/GenBank/DDBJ databases">
        <title>Paenibacillus strain PFR10 Genome sequencing and assembly.</title>
        <authorList>
            <person name="Kim I."/>
        </authorList>
    </citation>
    <scope>NUCLEOTIDE SEQUENCE [LARGE SCALE GENOMIC DNA]</scope>
    <source>
        <strain evidence="3 4">PFR10</strain>
    </source>
</reference>
<proteinExistence type="predicted"/>
<evidence type="ECO:0000259" key="2">
    <source>
        <dbReference type="Pfam" id="PF16571"/>
    </source>
</evidence>
<dbReference type="CDD" id="cd16342">
    <property type="entry name" value="FusC_FusB"/>
    <property type="match status" value="1"/>
</dbReference>
<dbReference type="InterPro" id="IPR010841">
    <property type="entry name" value="EF-G-binding_N"/>
</dbReference>
<dbReference type="RefSeq" id="WP_315950882.1">
    <property type="nucleotide sequence ID" value="NZ_JAWCUD010000002.1"/>
</dbReference>
<dbReference type="Pfam" id="PF07299">
    <property type="entry name" value="EF-G-binding_N"/>
    <property type="match status" value="1"/>
</dbReference>
<name>A0ABU3RAA4_9BACL</name>
<organism evidence="3 4">
    <name type="scientific">Paenibacillus violae</name>
    <dbReference type="NCBI Taxonomy" id="3077234"/>
    <lineage>
        <taxon>Bacteria</taxon>
        <taxon>Bacillati</taxon>
        <taxon>Bacillota</taxon>
        <taxon>Bacilli</taxon>
        <taxon>Bacillales</taxon>
        <taxon>Paenibacillaceae</taxon>
        <taxon>Paenibacillus</taxon>
    </lineage>
</organism>
<evidence type="ECO:0000313" key="3">
    <source>
        <dbReference type="EMBL" id="MDU0201186.1"/>
    </source>
</evidence>
<evidence type="ECO:0000259" key="1">
    <source>
        <dbReference type="Pfam" id="PF07299"/>
    </source>
</evidence>
<sequence>MCEPFIRNHQFNFIKKQAGILEHALKTNADSKVLESVRYSSESKISELFPDATDNQKQMLEAIFKLQAADDFQKHLKALEPHLMEFPPISAKQILKLFPKNKKLKLPDLSAIDYRYVTYLSWIDIATNKLFIVYHLNGQFVGVEGKYTPTNKKGFCFLCNRYEELALFTAISKKRPAYTTPDYYKAVGNYLCMNGQECNKNLTDVASLEKFIDTVIG</sequence>
<dbReference type="InterPro" id="IPR038344">
    <property type="entry name" value="EF-G_N_sf"/>
</dbReference>
<dbReference type="Pfam" id="PF16571">
    <property type="entry name" value="FBP_C"/>
    <property type="match status" value="1"/>
</dbReference>
<evidence type="ECO:0000313" key="4">
    <source>
        <dbReference type="Proteomes" id="UP001260980"/>
    </source>
</evidence>